<dbReference type="EC" id="2.7.13.3" evidence="5"/>
<dbReference type="eggNOG" id="COG0745">
    <property type="taxonomic scope" value="Bacteria"/>
</dbReference>
<dbReference type="SMART" id="SM00448">
    <property type="entry name" value="REC"/>
    <property type="match status" value="1"/>
</dbReference>
<dbReference type="PANTHER" id="PTHR45339:SF1">
    <property type="entry name" value="HYBRID SIGNAL TRANSDUCTION HISTIDINE KINASE J"/>
    <property type="match status" value="1"/>
</dbReference>
<feature type="domain" description="Response regulatory" evidence="4">
    <location>
        <begin position="10"/>
        <end position="127"/>
    </location>
</feature>
<keyword evidence="1 3" id="KW-0597">Phosphoprotein</keyword>
<dbReference type="PANTHER" id="PTHR45339">
    <property type="entry name" value="HYBRID SIGNAL TRANSDUCTION HISTIDINE KINASE J"/>
    <property type="match status" value="1"/>
</dbReference>
<evidence type="ECO:0000256" key="1">
    <source>
        <dbReference type="ARBA" id="ARBA00022553"/>
    </source>
</evidence>
<organism evidence="5 6">
    <name type="scientific">Stanieria cyanosphaera (strain ATCC 29371 / PCC 7437)</name>
    <dbReference type="NCBI Taxonomy" id="111780"/>
    <lineage>
        <taxon>Bacteria</taxon>
        <taxon>Bacillati</taxon>
        <taxon>Cyanobacteriota</taxon>
        <taxon>Cyanophyceae</taxon>
        <taxon>Pleurocapsales</taxon>
        <taxon>Dermocarpellaceae</taxon>
        <taxon>Stanieria</taxon>
    </lineage>
</organism>
<evidence type="ECO:0000256" key="2">
    <source>
        <dbReference type="ARBA" id="ARBA00023012"/>
    </source>
</evidence>
<dbReference type="KEGG" id="scs:Sta7437_4444"/>
<dbReference type="GO" id="GO:0000160">
    <property type="term" value="P:phosphorelay signal transduction system"/>
    <property type="evidence" value="ECO:0007669"/>
    <property type="project" value="UniProtKB-KW"/>
</dbReference>
<evidence type="ECO:0000256" key="3">
    <source>
        <dbReference type="PROSITE-ProRule" id="PRU00169"/>
    </source>
</evidence>
<dbReference type="GO" id="GO:0004673">
    <property type="term" value="F:protein histidine kinase activity"/>
    <property type="evidence" value="ECO:0007669"/>
    <property type="project" value="UniProtKB-EC"/>
</dbReference>
<gene>
    <name evidence="5" type="ordered locus">Sta7437_4444</name>
</gene>
<dbReference type="SUPFAM" id="SSF52172">
    <property type="entry name" value="CheY-like"/>
    <property type="match status" value="1"/>
</dbReference>
<evidence type="ECO:0000313" key="6">
    <source>
        <dbReference type="Proteomes" id="UP000010473"/>
    </source>
</evidence>
<dbReference type="Gene3D" id="3.40.50.2300">
    <property type="match status" value="1"/>
</dbReference>
<feature type="modified residue" description="4-aspartylphosphate" evidence="3">
    <location>
        <position position="59"/>
    </location>
</feature>
<dbReference type="Pfam" id="PF00072">
    <property type="entry name" value="Response_reg"/>
    <property type="match status" value="1"/>
</dbReference>
<dbReference type="EMBL" id="CP003653">
    <property type="protein sequence ID" value="AFZ37912.1"/>
    <property type="molecule type" value="Genomic_DNA"/>
</dbReference>
<evidence type="ECO:0000259" key="4">
    <source>
        <dbReference type="PROSITE" id="PS50110"/>
    </source>
</evidence>
<keyword evidence="2" id="KW-0902">Two-component regulatory system</keyword>
<dbReference type="InterPro" id="IPR011006">
    <property type="entry name" value="CheY-like_superfamily"/>
</dbReference>
<dbReference type="OrthoDB" id="510967at2"/>
<keyword evidence="6" id="KW-1185">Reference proteome</keyword>
<evidence type="ECO:0000313" key="5">
    <source>
        <dbReference type="EMBL" id="AFZ37912.1"/>
    </source>
</evidence>
<dbReference type="STRING" id="111780.Sta7437_4444"/>
<dbReference type="CDD" id="cd17546">
    <property type="entry name" value="REC_hyHK_CKI1_RcsC-like"/>
    <property type="match status" value="1"/>
</dbReference>
<protein>
    <submittedName>
        <fullName evidence="5">Response regulator receiver protein</fullName>
        <ecNumber evidence="5">2.7.13.3</ecNumber>
    </submittedName>
</protein>
<reference evidence="6" key="1">
    <citation type="journal article" date="2013" name="Proc. Natl. Acad. Sci. U.S.A.">
        <title>Improving the coverage of the cyanobacterial phylum using diversity-driven genome sequencing.</title>
        <authorList>
            <person name="Shih P.M."/>
            <person name="Wu D."/>
            <person name="Latifi A."/>
            <person name="Axen S.D."/>
            <person name="Fewer D.P."/>
            <person name="Talla E."/>
            <person name="Calteau A."/>
            <person name="Cai F."/>
            <person name="Tandeau de Marsac N."/>
            <person name="Rippka R."/>
            <person name="Herdman M."/>
            <person name="Sivonen K."/>
            <person name="Coursin T."/>
            <person name="Laurent T."/>
            <person name="Goodwin L."/>
            <person name="Nolan M."/>
            <person name="Davenport K.W."/>
            <person name="Han C.S."/>
            <person name="Rubin E.M."/>
            <person name="Eisen J.A."/>
            <person name="Woyke T."/>
            <person name="Gugger M."/>
            <person name="Kerfeld C.A."/>
        </authorList>
    </citation>
    <scope>NUCLEOTIDE SEQUENCE [LARGE SCALE GENOMIC DNA]</scope>
    <source>
        <strain evidence="6">ATCC 29371 / PCC 7437</strain>
    </source>
</reference>
<name>K9Y1P4_STAC7</name>
<keyword evidence="5" id="KW-0808">Transferase</keyword>
<dbReference type="RefSeq" id="WP_015195566.1">
    <property type="nucleotide sequence ID" value="NC_019748.1"/>
</dbReference>
<dbReference type="InterPro" id="IPR001789">
    <property type="entry name" value="Sig_transdc_resp-reg_receiver"/>
</dbReference>
<proteinExistence type="predicted"/>
<dbReference type="HOGENOM" id="CLU_000445_69_12_3"/>
<sequence>MMTKSSQSVRLLIVEDYPDNRELLMIMLQAIGYQPDWVSNGQEAIALLEEQQYDVILMDCQMPEMDGYEATRVIRQREKSQRHTIIIGLTAHVMKGDRQKCLDAGMDDYLSKPIDLDKLIKILDNWLQTLAE</sequence>
<dbReference type="PROSITE" id="PS50110">
    <property type="entry name" value="RESPONSE_REGULATORY"/>
    <property type="match status" value="1"/>
</dbReference>
<dbReference type="Proteomes" id="UP000010473">
    <property type="component" value="Chromosome"/>
</dbReference>
<dbReference type="AlphaFoldDB" id="K9Y1P4"/>
<accession>K9Y1P4</accession>